<sequence>MSLLPPIKRPSGGRPLRTASVDSTISDKSQHSVDTLRGESRKASKSSVLRLGGVHEVTEDSDPFHGKDIVDSPLAEDLTENKDNDPQYLDIATPRPLRPDVNPEPPSPSRARWDTIRRHILHSPSPSVTQSLAPSLQSIPKPFTSPLPAGGRPGTPKSSRFPKLGMRQVVDTAREFALDDMRKFALELERACVQLRTPDGIPNRSLREGSIGGSALSLSLPQSAIPASTISSTNWSKHSGGSTIIPPQPSVLTLLRTLEQYEASLLHLPRILPHENQVLSTLLVPFMVPNPSEREQDYALTAFTLIIKTWRTDLPEAELDRCLWCCSAAARPSGIRAKIIGAISTLLFSRDATFRTETPALLQTILQALVLLLSTSSLDPGEFESVKGLILEVWNGGSGLISKESIQQEFGTPFSTSDTENDIREALAIESILKCVAYGSLKSRAWVLRNLVEEYWPVPTSTKALSALSTKAHSRKICTFAHAGLQLLEFDGLDYCSTLLGIIETLVLPEVARFSKIKGNEAMRLVVLLVVHILCLEVKEGGMSRSVRLITQWIRDSSPWKFELEGALCYLIENYELSRIARVFSSLVPLPGDVQKSIMAACFPKLCDRLAAESITIPDASITELLLLIAKRHPQIFFKPLFLCAASNKEVIIANYLRILVTLSTYLPSLLTSNAEMMAVALMGNLSNVGSTKETGNPIWEQARLGHCVVVVELISRLRTLRKSAAAASESLVAFVTALESRLALLLEAKERATLVPFSQRALYCMLFHEMRLITRSLKPSPWVNRILQWAMQWNEEHEGDLSFQEEIEVMVSKLLALYSTVEFGSQPSAKLRSTMFLATFSIVETPSTGNEASTFLSDRKQLLRSFNNRFEAASYPLLVLVCGLLSTKDYTTLCPLLWSNSLADSDPKILAPTCFLAMQCAEKCGQDFIKCITDDISSDNPGLRHSAIDKVAKLISWRFQIGSQVVILDKIYKRPFKMARPSIAFVPMDIGSPLFIKEQDGTTDDNKNTLPLELRKRLLEIGWDDEEGPLDQRLEWATTPMSLIPSTDLARVDNDDTFSVAIQRLVYDTATKPAEREVSMTRQLTTDVVAKRRPVLVTSLLSIFPQVVSLNLDPDFVIANAARNLLLELMRDDPASLCRPVLSAMTGRGDEMSSAISTLREFTHISHRLPPATTHFVFAHLTGYLKFAARQMETIEALHGFAYTVPILSKLVSQVNGMVMREVRKAKLEVFLVPNLSLWFPPTAPISPMFPQSLGGIRDSSTAASKLRWMTMIRTAQNTLFLSMLKKNPQDVHAIRKNLEGFSLPGDDNGWPTNLADFIPKLKGDQRQRIRSPVVYGLSLVLSRSYLLLVAQIFRSMSRHTNNREEFSLLVDGINRILLVHGDDLGIVAQAMIALMIASTRFRRLFVSAGGYTLFMPAIFKSYSQSRKESAIRLAIEYGINRFYAQHEEAFVFQTLDVLSLIIFRRECTDQSKAAEDVFNLLSTLRNTAPQNVPDPAGIHDANKVHEYESLLVSKVEVEPHGFLERVRSSKGEAIELPLTEEPAGKAFSDDDMARLFLTVIAHNPDIYRAQLFLTMFRYFAPHICVVSKEARTVVTEGTEALGSILLSKVGKTKLPDSVHSRSEKDLNLEDFDRPMDSSPDDTKHPNSPSDLLAMRLEYLSLVEALARQGAQLRPAGFYRVWELVKVIFKEARVATAQIGDFIGKWTEASLLRNRTASLRFVLTFLQELAPVLRSILPTADLSLVLRAVARLAQDSQHSSDPAFMSAVTSICSSSLDAFSSMIENSDPISREMQASIVELMKGCIWVAGEDVLSPLERRKPSYELLSGVVLPFALSLKTSAQAVAENDLAHAKNRHTYPRVWVRVLAYAVLACQGNARGSPASQGEKGAEDDREERLALTMAVGLQIIKVVAIRAGDDVTSILPDVWCRTGMVLREALKGGNAAFASSAGDYSQPGSPFQSPSVSPRASMAVEQTGTLVFPPSRRTSTIVRPRILDYMMWSLFEVLCVHRTQLLLEMRSMMQEKVRILEDQLKIERPAFRPTSSQFGSRPNSGLFSKRGRSSRYQAMTTPDQSPRTRTTSLMSFDPDVSNMAVRGRDPGYLYSSPSSTSPAVGLPNIVHLGPVRHSAMFRALEHEGGGTIQLPQSVVIKSASLTRAVFRKIRRIQAYLGYSSLLPNPDSLSVDDDSVDVSGWTKVRILRSIIDETRALVDEFSKRANSGEDFEFDDVGDNTVVVDTENPFTSVA</sequence>
<dbReference type="SUPFAM" id="SSF48371">
    <property type="entry name" value="ARM repeat"/>
    <property type="match status" value="1"/>
</dbReference>
<keyword evidence="4" id="KW-1185">Reference proteome</keyword>
<reference evidence="3" key="2">
    <citation type="submission" date="2020-11" db="EMBL/GenBank/DDBJ databases">
        <authorList>
            <consortium name="DOE Joint Genome Institute"/>
            <person name="Kuo A."/>
            <person name="Miyauchi S."/>
            <person name="Kiss E."/>
            <person name="Drula E."/>
            <person name="Kohler A."/>
            <person name="Sanchez-Garcia M."/>
            <person name="Andreopoulos B."/>
            <person name="Barry K.W."/>
            <person name="Bonito G."/>
            <person name="Buee M."/>
            <person name="Carver A."/>
            <person name="Chen C."/>
            <person name="Cichocki N."/>
            <person name="Clum A."/>
            <person name="Culley D."/>
            <person name="Crous P.W."/>
            <person name="Fauchery L."/>
            <person name="Girlanda M."/>
            <person name="Hayes R."/>
            <person name="Keri Z."/>
            <person name="Labutti K."/>
            <person name="Lipzen A."/>
            <person name="Lombard V."/>
            <person name="Magnuson J."/>
            <person name="Maillard F."/>
            <person name="Morin E."/>
            <person name="Murat C."/>
            <person name="Nolan M."/>
            <person name="Ohm R."/>
            <person name="Pangilinan J."/>
            <person name="Pereira M."/>
            <person name="Perotto S."/>
            <person name="Peter M."/>
            <person name="Riley R."/>
            <person name="Sitrit Y."/>
            <person name="Stielow B."/>
            <person name="Szollosi G."/>
            <person name="Zifcakova L."/>
            <person name="Stursova M."/>
            <person name="Spatafora J.W."/>
            <person name="Tedersoo L."/>
            <person name="Vaario L.-M."/>
            <person name="Yamada A."/>
            <person name="Yan M."/>
            <person name="Wang P."/>
            <person name="Xu J."/>
            <person name="Bruns T."/>
            <person name="Baldrian P."/>
            <person name="Vilgalys R."/>
            <person name="Henrissat B."/>
            <person name="Grigoriev I.V."/>
            <person name="Hibbett D."/>
            <person name="Nagy L.G."/>
            <person name="Martin F.M."/>
        </authorList>
    </citation>
    <scope>NUCLEOTIDE SEQUENCE</scope>
    <source>
        <strain evidence="3">UH-Tt-Lm1</strain>
    </source>
</reference>
<evidence type="ECO:0000259" key="2">
    <source>
        <dbReference type="Pfam" id="PF20262"/>
    </source>
</evidence>
<dbReference type="PANTHER" id="PTHR31781:SF1">
    <property type="entry name" value="PROTEIN UNC-80 HOMOLOG"/>
    <property type="match status" value="1"/>
</dbReference>
<dbReference type="OrthoDB" id="5584001at2759"/>
<dbReference type="InterPro" id="IPR016024">
    <property type="entry name" value="ARM-type_fold"/>
</dbReference>
<dbReference type="EMBL" id="WIUZ02000004">
    <property type="protein sequence ID" value="KAF9788092.1"/>
    <property type="molecule type" value="Genomic_DNA"/>
</dbReference>
<dbReference type="PANTHER" id="PTHR31781">
    <property type="entry name" value="UNC80"/>
    <property type="match status" value="1"/>
</dbReference>
<gene>
    <name evidence="3" type="ORF">BJ322DRAFT_604537</name>
</gene>
<feature type="domain" description="Protein UNC80 C-terminal" evidence="2">
    <location>
        <begin position="1336"/>
        <end position="1490"/>
    </location>
</feature>
<feature type="compositionally biased region" description="Basic and acidic residues" evidence="1">
    <location>
        <begin position="56"/>
        <end position="70"/>
    </location>
</feature>
<dbReference type="GO" id="GO:0055080">
    <property type="term" value="P:monoatomic cation homeostasis"/>
    <property type="evidence" value="ECO:0007669"/>
    <property type="project" value="TreeGrafter"/>
</dbReference>
<reference evidence="3" key="1">
    <citation type="journal article" date="2020" name="Nat. Commun.">
        <title>Large-scale genome sequencing of mycorrhizal fungi provides insights into the early evolution of symbiotic traits.</title>
        <authorList>
            <person name="Miyauchi S."/>
            <person name="Kiss E."/>
            <person name="Kuo A."/>
            <person name="Drula E."/>
            <person name="Kohler A."/>
            <person name="Sanchez-Garcia M."/>
            <person name="Morin E."/>
            <person name="Andreopoulos B."/>
            <person name="Barry K.W."/>
            <person name="Bonito G."/>
            <person name="Buee M."/>
            <person name="Carver A."/>
            <person name="Chen C."/>
            <person name="Cichocki N."/>
            <person name="Clum A."/>
            <person name="Culley D."/>
            <person name="Crous P.W."/>
            <person name="Fauchery L."/>
            <person name="Girlanda M."/>
            <person name="Hayes R.D."/>
            <person name="Keri Z."/>
            <person name="LaButti K."/>
            <person name="Lipzen A."/>
            <person name="Lombard V."/>
            <person name="Magnuson J."/>
            <person name="Maillard F."/>
            <person name="Murat C."/>
            <person name="Nolan M."/>
            <person name="Ohm R.A."/>
            <person name="Pangilinan J."/>
            <person name="Pereira M.F."/>
            <person name="Perotto S."/>
            <person name="Peter M."/>
            <person name="Pfister S."/>
            <person name="Riley R."/>
            <person name="Sitrit Y."/>
            <person name="Stielow J.B."/>
            <person name="Szollosi G."/>
            <person name="Zifcakova L."/>
            <person name="Stursova M."/>
            <person name="Spatafora J.W."/>
            <person name="Tedersoo L."/>
            <person name="Vaario L.M."/>
            <person name="Yamada A."/>
            <person name="Yan M."/>
            <person name="Wang P."/>
            <person name="Xu J."/>
            <person name="Bruns T."/>
            <person name="Baldrian P."/>
            <person name="Vilgalys R."/>
            <person name="Dunand C."/>
            <person name="Henrissat B."/>
            <person name="Grigoriev I.V."/>
            <person name="Hibbett D."/>
            <person name="Nagy L.G."/>
            <person name="Martin F.M."/>
        </authorList>
    </citation>
    <scope>NUCLEOTIDE SEQUENCE</scope>
    <source>
        <strain evidence="3">UH-Tt-Lm1</strain>
    </source>
</reference>
<feature type="compositionally biased region" description="Basic and acidic residues" evidence="1">
    <location>
        <begin position="1617"/>
        <end position="1646"/>
    </location>
</feature>
<feature type="region of interest" description="Disordered" evidence="1">
    <location>
        <begin position="1"/>
        <end position="110"/>
    </location>
</feature>
<dbReference type="Pfam" id="PF20262">
    <property type="entry name" value="UNC80_C"/>
    <property type="match status" value="2"/>
</dbReference>
<evidence type="ECO:0000313" key="3">
    <source>
        <dbReference type="EMBL" id="KAF9788092.1"/>
    </source>
</evidence>
<feature type="compositionally biased region" description="Polar residues" evidence="1">
    <location>
        <begin position="2042"/>
        <end position="2055"/>
    </location>
</feature>
<feature type="region of interest" description="Disordered" evidence="1">
    <location>
        <begin position="2042"/>
        <end position="2084"/>
    </location>
</feature>
<dbReference type="GO" id="GO:0005261">
    <property type="term" value="F:monoatomic cation channel activity"/>
    <property type="evidence" value="ECO:0007669"/>
    <property type="project" value="TreeGrafter"/>
</dbReference>
<name>A0A9P6L9K0_9AGAM</name>
<feature type="region of interest" description="Disordered" evidence="1">
    <location>
        <begin position="1617"/>
        <end position="1648"/>
    </location>
</feature>
<dbReference type="Proteomes" id="UP000736335">
    <property type="component" value="Unassembled WGS sequence"/>
</dbReference>
<feature type="region of interest" description="Disordered" evidence="1">
    <location>
        <begin position="123"/>
        <end position="162"/>
    </location>
</feature>
<feature type="compositionally biased region" description="Polar residues" evidence="1">
    <location>
        <begin position="124"/>
        <end position="138"/>
    </location>
</feature>
<organism evidence="3 4">
    <name type="scientific">Thelephora terrestris</name>
    <dbReference type="NCBI Taxonomy" id="56493"/>
    <lineage>
        <taxon>Eukaryota</taxon>
        <taxon>Fungi</taxon>
        <taxon>Dikarya</taxon>
        <taxon>Basidiomycota</taxon>
        <taxon>Agaricomycotina</taxon>
        <taxon>Agaricomycetes</taxon>
        <taxon>Thelephorales</taxon>
        <taxon>Thelephoraceae</taxon>
        <taxon>Thelephora</taxon>
    </lineage>
</organism>
<protein>
    <recommendedName>
        <fullName evidence="2">Protein UNC80 C-terminal domain-containing protein</fullName>
    </recommendedName>
</protein>
<evidence type="ECO:0000313" key="4">
    <source>
        <dbReference type="Proteomes" id="UP000736335"/>
    </source>
</evidence>
<accession>A0A9P6L9K0</accession>
<dbReference type="GO" id="GO:0034703">
    <property type="term" value="C:cation channel complex"/>
    <property type="evidence" value="ECO:0007669"/>
    <property type="project" value="TreeGrafter"/>
</dbReference>
<comment type="caution">
    <text evidence="3">The sequence shown here is derived from an EMBL/GenBank/DDBJ whole genome shotgun (WGS) entry which is preliminary data.</text>
</comment>
<feature type="compositionally biased region" description="Polar residues" evidence="1">
    <location>
        <begin position="2063"/>
        <end position="2083"/>
    </location>
</feature>
<evidence type="ECO:0000256" key="1">
    <source>
        <dbReference type="SAM" id="MobiDB-lite"/>
    </source>
</evidence>
<dbReference type="InterPro" id="IPR046460">
    <property type="entry name" value="UNC80_C"/>
</dbReference>
<proteinExistence type="predicted"/>
<feature type="compositionally biased region" description="Basic and acidic residues" evidence="1">
    <location>
        <begin position="28"/>
        <end position="42"/>
    </location>
</feature>
<feature type="domain" description="Protein UNC80 C-terminal" evidence="2">
    <location>
        <begin position="1119"/>
        <end position="1226"/>
    </location>
</feature>